<evidence type="ECO:0000313" key="2">
    <source>
        <dbReference type="Proteomes" id="UP000671828"/>
    </source>
</evidence>
<sequence length="77" mass="8440">MTPLPEQGRVELEIEPNVVFKLALSELSGATDLPRGSLARLSLDRDNRIELRTALIGDSAYLPAEGRPVLLLPMQNT</sequence>
<reference evidence="1" key="1">
    <citation type="submission" date="2021-04" db="EMBL/GenBank/DDBJ databases">
        <title>Saccharothrix algeriensis WGS.</title>
        <authorList>
            <person name="Stuskova K."/>
            <person name="Hakalova E."/>
            <person name="Tebbal A.B."/>
            <person name="Eichmeier A."/>
        </authorList>
    </citation>
    <scope>NUCLEOTIDE SEQUENCE</scope>
    <source>
        <strain evidence="1">NRRL B-24137</strain>
    </source>
</reference>
<protein>
    <submittedName>
        <fullName evidence="1">Uncharacterized protein</fullName>
    </submittedName>
</protein>
<name>A0A8T8I1B4_9PSEU</name>
<gene>
    <name evidence="1" type="ORF">J7S33_07030</name>
</gene>
<feature type="non-terminal residue" evidence="1">
    <location>
        <position position="77"/>
    </location>
</feature>
<dbReference type="Proteomes" id="UP000671828">
    <property type="component" value="Chromosome"/>
</dbReference>
<evidence type="ECO:0000313" key="1">
    <source>
        <dbReference type="EMBL" id="QTR04602.1"/>
    </source>
</evidence>
<proteinExistence type="predicted"/>
<organism evidence="1 2">
    <name type="scientific">Saccharothrix algeriensis</name>
    <dbReference type="NCBI Taxonomy" id="173560"/>
    <lineage>
        <taxon>Bacteria</taxon>
        <taxon>Bacillati</taxon>
        <taxon>Actinomycetota</taxon>
        <taxon>Actinomycetes</taxon>
        <taxon>Pseudonocardiales</taxon>
        <taxon>Pseudonocardiaceae</taxon>
        <taxon>Saccharothrix</taxon>
    </lineage>
</organism>
<accession>A0A8T8I1B4</accession>
<dbReference type="EMBL" id="CP072788">
    <property type="protein sequence ID" value="QTR04602.1"/>
    <property type="molecule type" value="Genomic_DNA"/>
</dbReference>
<dbReference type="AlphaFoldDB" id="A0A8T8I1B4"/>